<feature type="coiled-coil region" evidence="1">
    <location>
        <begin position="67"/>
        <end position="94"/>
    </location>
</feature>
<feature type="coiled-coil region" evidence="1">
    <location>
        <begin position="422"/>
        <end position="456"/>
    </location>
</feature>
<reference evidence="2 3" key="1">
    <citation type="submission" date="2016-11" db="EMBL/GenBank/DDBJ databases">
        <title>The macronuclear genome of Stentor coeruleus: a giant cell with tiny introns.</title>
        <authorList>
            <person name="Slabodnick M."/>
            <person name="Ruby J.G."/>
            <person name="Reiff S.B."/>
            <person name="Swart E.C."/>
            <person name="Gosai S."/>
            <person name="Prabakaran S."/>
            <person name="Witkowska E."/>
            <person name="Larue G.E."/>
            <person name="Fisher S."/>
            <person name="Freeman R.M."/>
            <person name="Gunawardena J."/>
            <person name="Chu W."/>
            <person name="Stover N.A."/>
            <person name="Gregory B.D."/>
            <person name="Nowacki M."/>
            <person name="Derisi J."/>
            <person name="Roy S.W."/>
            <person name="Marshall W.F."/>
            <person name="Sood P."/>
        </authorList>
    </citation>
    <scope>NUCLEOTIDE SEQUENCE [LARGE SCALE GENOMIC DNA]</scope>
    <source>
        <strain evidence="2">WM001</strain>
    </source>
</reference>
<comment type="caution">
    <text evidence="2">The sequence shown here is derived from an EMBL/GenBank/DDBJ whole genome shotgun (WGS) entry which is preliminary data.</text>
</comment>
<evidence type="ECO:0000256" key="1">
    <source>
        <dbReference type="SAM" id="Coils"/>
    </source>
</evidence>
<feature type="coiled-coil region" evidence="1">
    <location>
        <begin position="283"/>
        <end position="324"/>
    </location>
</feature>
<proteinExistence type="predicted"/>
<sequence length="518" mass="60502">MGDTDFYMQQIEFLEFRLEDAKNREMQQKAMYESMIKSLTHETSNSDNNEMLLKMQQEHKLNHESLEYEYKEKINTLQQSLNEFENQQESLKLEISSQKSYFERKVSFLDLEIKTKHSQLIEKDLKLSSLESFISQKDKEIKSLYKNIEDQSSTHSEELLKLHSESNTKLETLKSIYDTEKHVLQSHISRLELEKSSNSAKDHLSDIVLGIENSSSRLDELTKSIEKIRSDCLEAFTHIIKNTETNINTISGLPLKDRLDLTEKMLLHFSFTQDNFHKIKKTVNSLRKVLDKKEEKEKVLKEAIQKKNEEIDRLQRALSIAAEKTKGRNEKLIEDLFNKETEIITLKKIIGELKQGDGKNKPPAWVPQRKRARTMSAHSSPFKFLDKIQVSPLDLTSIKTFYSPKEIKEPITQTTVLSDKNVEIYKKKNNELKLNLGKMKNQRDKAKNLSEKLLLELKQRKLDLAILQENFAEQKHNFYSQVKGLTCCLAKICNSHLLPKILKQDLKNILDSFCQMFN</sequence>
<keyword evidence="1" id="KW-0175">Coiled coil</keyword>
<dbReference type="Proteomes" id="UP000187209">
    <property type="component" value="Unassembled WGS sequence"/>
</dbReference>
<evidence type="ECO:0000313" key="2">
    <source>
        <dbReference type="EMBL" id="OMJ74142.1"/>
    </source>
</evidence>
<keyword evidence="3" id="KW-1185">Reference proteome</keyword>
<gene>
    <name evidence="2" type="ORF">SteCoe_26995</name>
</gene>
<evidence type="ECO:0000313" key="3">
    <source>
        <dbReference type="Proteomes" id="UP000187209"/>
    </source>
</evidence>
<organism evidence="2 3">
    <name type="scientific">Stentor coeruleus</name>
    <dbReference type="NCBI Taxonomy" id="5963"/>
    <lineage>
        <taxon>Eukaryota</taxon>
        <taxon>Sar</taxon>
        <taxon>Alveolata</taxon>
        <taxon>Ciliophora</taxon>
        <taxon>Postciliodesmatophora</taxon>
        <taxon>Heterotrichea</taxon>
        <taxon>Heterotrichida</taxon>
        <taxon>Stentoridae</taxon>
        <taxon>Stentor</taxon>
    </lineage>
</organism>
<dbReference type="EMBL" id="MPUH01000771">
    <property type="protein sequence ID" value="OMJ74142.1"/>
    <property type="molecule type" value="Genomic_DNA"/>
</dbReference>
<name>A0A1R2BBK6_9CILI</name>
<accession>A0A1R2BBK6</accession>
<dbReference type="AlphaFoldDB" id="A0A1R2BBK6"/>
<protein>
    <submittedName>
        <fullName evidence="2">Uncharacterized protein</fullName>
    </submittedName>
</protein>